<dbReference type="EMBL" id="JAEVHI010000002">
    <property type="protein sequence ID" value="KAG5299297.1"/>
    <property type="molecule type" value="Genomic_DNA"/>
</dbReference>
<accession>A0A8H8D3A0</accession>
<dbReference type="VEuPathDB" id="FungiDB:I7I52_09557"/>
<protein>
    <submittedName>
        <fullName evidence="1">Uncharacterized protein</fullName>
    </submittedName>
</protein>
<dbReference type="Proteomes" id="UP000670092">
    <property type="component" value="Unassembled WGS sequence"/>
</dbReference>
<name>A0A8H8D3A0_AJECA</name>
<organism evidence="1 2">
    <name type="scientific">Ajellomyces capsulatus</name>
    <name type="common">Darling's disease fungus</name>
    <name type="synonym">Histoplasma capsulatum</name>
    <dbReference type="NCBI Taxonomy" id="5037"/>
    <lineage>
        <taxon>Eukaryota</taxon>
        <taxon>Fungi</taxon>
        <taxon>Dikarya</taxon>
        <taxon>Ascomycota</taxon>
        <taxon>Pezizomycotina</taxon>
        <taxon>Eurotiomycetes</taxon>
        <taxon>Eurotiomycetidae</taxon>
        <taxon>Onygenales</taxon>
        <taxon>Ajellomycetaceae</taxon>
        <taxon>Histoplasma</taxon>
    </lineage>
</organism>
<reference evidence="1 2" key="1">
    <citation type="submission" date="2021-01" db="EMBL/GenBank/DDBJ databases">
        <title>Chromosome-level genome assembly of a human fungal pathogen reveals clustering of transcriptionally co-regulated genes.</title>
        <authorList>
            <person name="Voorhies M."/>
            <person name="Cohen S."/>
            <person name="Shea T.P."/>
            <person name="Petrus S."/>
            <person name="Munoz J.F."/>
            <person name="Poplawski S."/>
            <person name="Goldman W.E."/>
            <person name="Michael T."/>
            <person name="Cuomo C.A."/>
            <person name="Sil A."/>
            <person name="Beyhan S."/>
        </authorList>
    </citation>
    <scope>NUCLEOTIDE SEQUENCE [LARGE SCALE GENOMIC DNA]</scope>
    <source>
        <strain evidence="1 2">G184AR</strain>
    </source>
</reference>
<evidence type="ECO:0000313" key="1">
    <source>
        <dbReference type="EMBL" id="KAG5299297.1"/>
    </source>
</evidence>
<gene>
    <name evidence="1" type="ORF">I7I52_09557</name>
</gene>
<comment type="caution">
    <text evidence="1">The sequence shown here is derived from an EMBL/GenBank/DDBJ whole genome shotgun (WGS) entry which is preliminary data.</text>
</comment>
<evidence type="ECO:0000313" key="2">
    <source>
        <dbReference type="Proteomes" id="UP000670092"/>
    </source>
</evidence>
<dbReference type="AlphaFoldDB" id="A0A8H8D3A0"/>
<proteinExistence type="predicted"/>
<sequence length="61" mass="6617">MKEVITLTSGAAGQILTSPRAMRLRQGCDECGYGEIQRAGSEGWDIISCPLVWGWWMADGG</sequence>